<dbReference type="Proteomes" id="UP001372834">
    <property type="component" value="Unassembled WGS sequence"/>
</dbReference>
<accession>A0AAN8NZP1</accession>
<dbReference type="AlphaFoldDB" id="A0AAN8NZP1"/>
<proteinExistence type="predicted"/>
<protein>
    <submittedName>
        <fullName evidence="1">Uncharacterized protein</fullName>
    </submittedName>
</protein>
<evidence type="ECO:0000313" key="2">
    <source>
        <dbReference type="Proteomes" id="UP001372834"/>
    </source>
</evidence>
<name>A0AAN8NZP1_POLSC</name>
<comment type="caution">
    <text evidence="1">The sequence shown here is derived from an EMBL/GenBank/DDBJ whole genome shotgun (WGS) entry which is preliminary data.</text>
</comment>
<dbReference type="EMBL" id="JAWJWE010000038">
    <property type="protein sequence ID" value="KAK6623646.1"/>
    <property type="molecule type" value="Genomic_DNA"/>
</dbReference>
<organism evidence="1 2">
    <name type="scientific">Polyplax serrata</name>
    <name type="common">Common mouse louse</name>
    <dbReference type="NCBI Taxonomy" id="468196"/>
    <lineage>
        <taxon>Eukaryota</taxon>
        <taxon>Metazoa</taxon>
        <taxon>Ecdysozoa</taxon>
        <taxon>Arthropoda</taxon>
        <taxon>Hexapoda</taxon>
        <taxon>Insecta</taxon>
        <taxon>Pterygota</taxon>
        <taxon>Neoptera</taxon>
        <taxon>Paraneoptera</taxon>
        <taxon>Psocodea</taxon>
        <taxon>Troctomorpha</taxon>
        <taxon>Phthiraptera</taxon>
        <taxon>Anoplura</taxon>
        <taxon>Polyplacidae</taxon>
        <taxon>Polyplax</taxon>
    </lineage>
</organism>
<reference evidence="1 2" key="1">
    <citation type="submission" date="2023-10" db="EMBL/GenBank/DDBJ databases">
        <title>Genomes of two closely related lineages of the louse Polyplax serrata with different host specificities.</title>
        <authorList>
            <person name="Martinu J."/>
            <person name="Tarabai H."/>
            <person name="Stefka J."/>
            <person name="Hypsa V."/>
        </authorList>
    </citation>
    <scope>NUCLEOTIDE SEQUENCE [LARGE SCALE GENOMIC DNA]</scope>
    <source>
        <strain evidence="1">HR10_N</strain>
    </source>
</reference>
<gene>
    <name evidence="1" type="ORF">RUM43_009498</name>
</gene>
<sequence length="120" mass="13709">MAAHCNAIEYAAFKEEKNYIVHDGKSRCNQNNTCNFSHRPETCDHDRYNGNGSYTSRKNKTSNVTLIRWTTNLTNPKKEELLLEKAKFASKKNRYSRPYTELYAQVRGPSNLVVTDTGGS</sequence>
<evidence type="ECO:0000313" key="1">
    <source>
        <dbReference type="EMBL" id="KAK6623646.1"/>
    </source>
</evidence>